<sequence length="300" mass="32165">GTGLYNFGSAGEAAERSDAQTGNNDRDVVGETTNPDVANKDSYATGSGLYVWNSGEETDNPNVANKDSYQTGTGLYNFGPAGEAAERSDAQTGNNDRDVVGETTNPDVANKGSYATGSGLYVWNSGEETTNPNVADKDSYTNGDSLVQHEGVVADVGRYVWNSGAESSNPNVAFKPGYTNGSDLTYNDESNRNIITRYKQELLDWIELEQDQYLGAGRDKSRDFLPKLVASSDFSSLSRDDQQLLANYFLKVPTQNNSTAGEVCVVDPNATAENNAQQQCKPAENPVSGAVSNKDEENKG</sequence>
<organism evidence="2 3">
    <name type="scientific">Psittacicella melopsittaci</name>
    <dbReference type="NCBI Taxonomy" id="2028576"/>
    <lineage>
        <taxon>Bacteria</taxon>
        <taxon>Pseudomonadati</taxon>
        <taxon>Pseudomonadota</taxon>
        <taxon>Gammaproteobacteria</taxon>
        <taxon>Pasteurellales</taxon>
        <taxon>Psittacicellaceae</taxon>
        <taxon>Psittacicella</taxon>
    </lineage>
</organism>
<dbReference type="EMBL" id="NRJH01000082">
    <property type="protein sequence ID" value="RIY31260.1"/>
    <property type="molecule type" value="Genomic_DNA"/>
</dbReference>
<proteinExistence type="predicted"/>
<evidence type="ECO:0000313" key="3">
    <source>
        <dbReference type="Proteomes" id="UP000266258"/>
    </source>
</evidence>
<dbReference type="AlphaFoldDB" id="A0A3A1Y1F8"/>
<gene>
    <name evidence="2" type="ORF">CJP74_07750</name>
</gene>
<feature type="compositionally biased region" description="Basic and acidic residues" evidence="1">
    <location>
        <begin position="84"/>
        <end position="100"/>
    </location>
</feature>
<keyword evidence="3" id="KW-1185">Reference proteome</keyword>
<dbReference type="RefSeq" id="WP_222987039.1">
    <property type="nucleotide sequence ID" value="NZ_NRJH01000082.1"/>
</dbReference>
<evidence type="ECO:0000256" key="1">
    <source>
        <dbReference type="SAM" id="MobiDB-lite"/>
    </source>
</evidence>
<feature type="non-terminal residue" evidence="2">
    <location>
        <position position="1"/>
    </location>
</feature>
<reference evidence="2 3" key="1">
    <citation type="submission" date="2017-08" db="EMBL/GenBank/DDBJ databases">
        <title>Reclassification of Bisgaard taxon 37 and 44.</title>
        <authorList>
            <person name="Christensen H."/>
        </authorList>
    </citation>
    <scope>NUCLEOTIDE SEQUENCE [LARGE SCALE GENOMIC DNA]</scope>
    <source>
        <strain evidence="2 3">B96_4</strain>
    </source>
</reference>
<comment type="caution">
    <text evidence="2">The sequence shown here is derived from an EMBL/GenBank/DDBJ whole genome shotgun (WGS) entry which is preliminary data.</text>
</comment>
<feature type="region of interest" description="Disordered" evidence="1">
    <location>
        <begin position="1"/>
        <end position="114"/>
    </location>
</feature>
<evidence type="ECO:0000313" key="2">
    <source>
        <dbReference type="EMBL" id="RIY31260.1"/>
    </source>
</evidence>
<accession>A0A3A1Y1F8</accession>
<feature type="compositionally biased region" description="Polar residues" evidence="1">
    <location>
        <begin position="60"/>
        <end position="74"/>
    </location>
</feature>
<protein>
    <submittedName>
        <fullName evidence="2">Uncharacterized protein</fullName>
    </submittedName>
</protein>
<dbReference type="Proteomes" id="UP000266258">
    <property type="component" value="Unassembled WGS sequence"/>
</dbReference>
<feature type="compositionally biased region" description="Basic and acidic residues" evidence="1">
    <location>
        <begin position="13"/>
        <end position="29"/>
    </location>
</feature>
<name>A0A3A1Y1F8_9GAMM</name>
<feature type="region of interest" description="Disordered" evidence="1">
    <location>
        <begin position="275"/>
        <end position="300"/>
    </location>
</feature>